<organism evidence="2 3">
    <name type="scientific">Caldimonas mangrovi</name>
    <dbReference type="NCBI Taxonomy" id="2944811"/>
    <lineage>
        <taxon>Bacteria</taxon>
        <taxon>Pseudomonadati</taxon>
        <taxon>Pseudomonadota</taxon>
        <taxon>Betaproteobacteria</taxon>
        <taxon>Burkholderiales</taxon>
        <taxon>Sphaerotilaceae</taxon>
        <taxon>Caldimonas</taxon>
    </lineage>
</organism>
<evidence type="ECO:0000313" key="2">
    <source>
        <dbReference type="EMBL" id="MCM5679734.1"/>
    </source>
</evidence>
<dbReference type="Pfam" id="PF06347">
    <property type="entry name" value="SH3_4"/>
    <property type="match status" value="2"/>
</dbReference>
<dbReference type="InterPro" id="IPR003646">
    <property type="entry name" value="SH3-like_bac-type"/>
</dbReference>
<dbReference type="PANTHER" id="PTHR34408:SF1">
    <property type="entry name" value="GLYCOSYL HYDROLASE FAMILY 19 DOMAIN-CONTAINING PROTEIN HI_1415"/>
    <property type="match status" value="1"/>
</dbReference>
<dbReference type="InterPro" id="IPR052354">
    <property type="entry name" value="Cell_Wall_Dynamics_Protein"/>
</dbReference>
<dbReference type="Gene3D" id="2.30.30.40">
    <property type="entry name" value="SH3 Domains"/>
    <property type="match status" value="2"/>
</dbReference>
<dbReference type="RefSeq" id="WP_251777932.1">
    <property type="nucleotide sequence ID" value="NZ_JAMKFE010000004.1"/>
</dbReference>
<dbReference type="EMBL" id="JAMKFE010000004">
    <property type="protein sequence ID" value="MCM5679734.1"/>
    <property type="molecule type" value="Genomic_DNA"/>
</dbReference>
<dbReference type="InterPro" id="IPR010466">
    <property type="entry name" value="DUF1058"/>
</dbReference>
<name>A0ABT0YLX3_9BURK</name>
<dbReference type="PROSITE" id="PS51781">
    <property type="entry name" value="SH3B"/>
    <property type="match status" value="1"/>
</dbReference>
<comment type="caution">
    <text evidence="2">The sequence shown here is derived from an EMBL/GenBank/DDBJ whole genome shotgun (WGS) entry which is preliminary data.</text>
</comment>
<protein>
    <submittedName>
        <fullName evidence="2">SH3 domain-containing protein</fullName>
    </submittedName>
</protein>
<keyword evidence="3" id="KW-1185">Reference proteome</keyword>
<dbReference type="SMART" id="SM00287">
    <property type="entry name" value="SH3b"/>
    <property type="match status" value="2"/>
</dbReference>
<gene>
    <name evidence="2" type="ORF">M8A51_09320</name>
</gene>
<dbReference type="PANTHER" id="PTHR34408">
    <property type="entry name" value="FAMILY PROTEIN, PUTATIVE-RELATED"/>
    <property type="match status" value="1"/>
</dbReference>
<accession>A0ABT0YLX3</accession>
<dbReference type="Proteomes" id="UP001165541">
    <property type="component" value="Unassembled WGS sequence"/>
</dbReference>
<evidence type="ECO:0000259" key="1">
    <source>
        <dbReference type="PROSITE" id="PS51781"/>
    </source>
</evidence>
<sequence>MPQARRMCGRLLSLTLLFSALLIPVVEARQMVSVARNEINMRTGAGTQHEPLWLLSRGYPLQVVAQRGKWVKVRDFEKDEGWVYRPLTSKRPHHVVKASIANVRSGPSTKTRVVGKLRYGEVVRTLEKREGWVKVSHQSGVKGWIARRLLWGW</sequence>
<proteinExistence type="predicted"/>
<feature type="domain" description="SH3b" evidence="1">
    <location>
        <begin position="91"/>
        <end position="153"/>
    </location>
</feature>
<reference evidence="2" key="1">
    <citation type="submission" date="2022-05" db="EMBL/GenBank/DDBJ databases">
        <title>Schlegelella sp. nov., isolated from mangrove soil.</title>
        <authorList>
            <person name="Liu Y."/>
            <person name="Ge X."/>
            <person name="Liu W."/>
        </authorList>
    </citation>
    <scope>NUCLEOTIDE SEQUENCE</scope>
    <source>
        <strain evidence="2">S2-27</strain>
    </source>
</reference>
<evidence type="ECO:0000313" key="3">
    <source>
        <dbReference type="Proteomes" id="UP001165541"/>
    </source>
</evidence>